<reference evidence="2 3" key="1">
    <citation type="submission" date="2014-04" db="EMBL/GenBank/DDBJ databases">
        <authorList>
            <consortium name="DOE Joint Genome Institute"/>
            <person name="Kuo A."/>
            <person name="Tarkka M."/>
            <person name="Buscot F."/>
            <person name="Kohler A."/>
            <person name="Nagy L.G."/>
            <person name="Floudas D."/>
            <person name="Copeland A."/>
            <person name="Barry K.W."/>
            <person name="Cichocki N."/>
            <person name="Veneault-Fourrey C."/>
            <person name="LaButti K."/>
            <person name="Lindquist E.A."/>
            <person name="Lipzen A."/>
            <person name="Lundell T."/>
            <person name="Morin E."/>
            <person name="Murat C."/>
            <person name="Sun H."/>
            <person name="Tunlid A."/>
            <person name="Henrissat B."/>
            <person name="Grigoriev I.V."/>
            <person name="Hibbett D.S."/>
            <person name="Martin F."/>
            <person name="Nordberg H.P."/>
            <person name="Cantor M.N."/>
            <person name="Hua S.X."/>
        </authorList>
    </citation>
    <scope>NUCLEOTIDE SEQUENCE [LARGE SCALE GENOMIC DNA]</scope>
    <source>
        <strain evidence="2 3">F 1598</strain>
    </source>
</reference>
<evidence type="ECO:0000256" key="1">
    <source>
        <dbReference type="SAM" id="MobiDB-lite"/>
    </source>
</evidence>
<evidence type="ECO:0000313" key="2">
    <source>
        <dbReference type="EMBL" id="KIM82693.1"/>
    </source>
</evidence>
<gene>
    <name evidence="2" type="ORF">PILCRDRAFT_819995</name>
</gene>
<feature type="compositionally biased region" description="Pro residues" evidence="1">
    <location>
        <begin position="1"/>
        <end position="11"/>
    </location>
</feature>
<dbReference type="InParanoid" id="A0A0C3B8T7"/>
<protein>
    <submittedName>
        <fullName evidence="2">Uncharacterized protein</fullName>
    </submittedName>
</protein>
<proteinExistence type="predicted"/>
<keyword evidence="3" id="KW-1185">Reference proteome</keyword>
<name>A0A0C3B8T7_PILCF</name>
<dbReference type="AlphaFoldDB" id="A0A0C3B8T7"/>
<organism evidence="2 3">
    <name type="scientific">Piloderma croceum (strain F 1598)</name>
    <dbReference type="NCBI Taxonomy" id="765440"/>
    <lineage>
        <taxon>Eukaryota</taxon>
        <taxon>Fungi</taxon>
        <taxon>Dikarya</taxon>
        <taxon>Basidiomycota</taxon>
        <taxon>Agaricomycotina</taxon>
        <taxon>Agaricomycetes</taxon>
        <taxon>Agaricomycetidae</taxon>
        <taxon>Atheliales</taxon>
        <taxon>Atheliaceae</taxon>
        <taxon>Piloderma</taxon>
    </lineage>
</organism>
<dbReference type="EMBL" id="KN832993">
    <property type="protein sequence ID" value="KIM82693.1"/>
    <property type="molecule type" value="Genomic_DNA"/>
</dbReference>
<dbReference type="Proteomes" id="UP000054166">
    <property type="component" value="Unassembled WGS sequence"/>
</dbReference>
<dbReference type="HOGENOM" id="CLU_572531_0_0_1"/>
<sequence>MSIIVPSPPATPERSTRHQIPTSKSPPSLADLMNQGMENYYLWIKCLPVDRDGIENIGAYTAEAIEDTPGANDLPDSDEALIRFLSEIYTSEIIIPVICQLAQTRSDDLFALPPAYIQRSPCKKIAHDILRLILERWVDEQERLGIFTDEVDDSAGGDGAAQAGGNISCGNTEATTQILVPPGSSLSTSNRLSSGDPPDEKKSSGSLACEQVTRLERPSVKIETVALPMWSSLSQTMASRRQHIPNTRSGVFAASPPCRPYTLTPWDGKPGHQNCYLFHGTRSRYLNDFLDQGIHIQTFQSNELASVPVFYACNFAQAAYEHPLIAHHRVTGDVNLHVSVLVFDFDSDVLLGLKPAPGEVTSFTSRTLTARTEDEMNQFNSFCNLNRNRGDKIACMNRSKQVQRFREKPSTHEIIIAPICIPVGGISRGIVPNIPGYHQQLLQIGFCSERSRKYANSCLFKALAEKRDTSGPGFIQV</sequence>
<feature type="region of interest" description="Disordered" evidence="1">
    <location>
        <begin position="179"/>
        <end position="207"/>
    </location>
</feature>
<evidence type="ECO:0000313" key="3">
    <source>
        <dbReference type="Proteomes" id="UP000054166"/>
    </source>
</evidence>
<feature type="region of interest" description="Disordered" evidence="1">
    <location>
        <begin position="1"/>
        <end position="28"/>
    </location>
</feature>
<accession>A0A0C3B8T7</accession>
<reference evidence="3" key="2">
    <citation type="submission" date="2015-01" db="EMBL/GenBank/DDBJ databases">
        <title>Evolutionary Origins and Diversification of the Mycorrhizal Mutualists.</title>
        <authorList>
            <consortium name="DOE Joint Genome Institute"/>
            <consortium name="Mycorrhizal Genomics Consortium"/>
            <person name="Kohler A."/>
            <person name="Kuo A."/>
            <person name="Nagy L.G."/>
            <person name="Floudas D."/>
            <person name="Copeland A."/>
            <person name="Barry K.W."/>
            <person name="Cichocki N."/>
            <person name="Veneault-Fourrey C."/>
            <person name="LaButti K."/>
            <person name="Lindquist E.A."/>
            <person name="Lipzen A."/>
            <person name="Lundell T."/>
            <person name="Morin E."/>
            <person name="Murat C."/>
            <person name="Riley R."/>
            <person name="Ohm R."/>
            <person name="Sun H."/>
            <person name="Tunlid A."/>
            <person name="Henrissat B."/>
            <person name="Grigoriev I.V."/>
            <person name="Hibbett D.S."/>
            <person name="Martin F."/>
        </authorList>
    </citation>
    <scope>NUCLEOTIDE SEQUENCE [LARGE SCALE GENOMIC DNA]</scope>
    <source>
        <strain evidence="3">F 1598</strain>
    </source>
</reference>
<feature type="compositionally biased region" description="Low complexity" evidence="1">
    <location>
        <begin position="184"/>
        <end position="194"/>
    </location>
</feature>